<dbReference type="GeneID" id="78898477"/>
<gene>
    <name evidence="1" type="ORF">PYTT13_12530</name>
</gene>
<sequence length="141" mass="15415">MTALDKILIDTAAEIEALLKKANGLAATHTITRADDVADIAARAERMLESTGITKKSRVGTRVTYTPAGPGKAYARQSKSRVVTTTISLVRRERGWRLVSACRAEIWPDRGENFAVSISEQTAQDIQRRSIDGFRVVKTAA</sequence>
<dbReference type="AlphaFoldDB" id="A0A2D2C1Z8"/>
<dbReference type="Proteomes" id="UP000229314">
    <property type="component" value="Chromosome"/>
</dbReference>
<dbReference type="EMBL" id="CP024422">
    <property type="protein sequence ID" value="ATQ56534.1"/>
    <property type="molecule type" value="Genomic_DNA"/>
</dbReference>
<reference evidence="1 2" key="1">
    <citation type="submission" date="2017-10" db="EMBL/GenBank/DDBJ databases">
        <title>Complete genome sequence of Paracoccus yeei TT13 isolated from human skin.</title>
        <authorList>
            <person name="Lee K."/>
            <person name="Lim J.Y."/>
            <person name="Hwang I."/>
        </authorList>
    </citation>
    <scope>NUCLEOTIDE SEQUENCE [LARGE SCALE GENOMIC DNA]</scope>
    <source>
        <strain evidence="1 2">TT13</strain>
    </source>
</reference>
<proteinExistence type="predicted"/>
<protein>
    <submittedName>
        <fullName evidence="1">Uncharacterized protein</fullName>
    </submittedName>
</protein>
<dbReference type="RefSeq" id="WP_099649329.1">
    <property type="nucleotide sequence ID" value="NZ_CP024422.1"/>
</dbReference>
<evidence type="ECO:0000313" key="1">
    <source>
        <dbReference type="EMBL" id="ATQ56534.1"/>
    </source>
</evidence>
<evidence type="ECO:0000313" key="2">
    <source>
        <dbReference type="Proteomes" id="UP000229314"/>
    </source>
</evidence>
<organism evidence="1 2">
    <name type="scientific">Paracoccus yeei</name>
    <dbReference type="NCBI Taxonomy" id="147645"/>
    <lineage>
        <taxon>Bacteria</taxon>
        <taxon>Pseudomonadati</taxon>
        <taxon>Pseudomonadota</taxon>
        <taxon>Alphaproteobacteria</taxon>
        <taxon>Rhodobacterales</taxon>
        <taxon>Paracoccaceae</taxon>
        <taxon>Paracoccus</taxon>
    </lineage>
</organism>
<accession>A0A2D2C1Z8</accession>
<name>A0A2D2C1Z8_9RHOB</name>